<feature type="transmembrane region" description="Helical" evidence="8">
    <location>
        <begin position="233"/>
        <end position="250"/>
    </location>
</feature>
<dbReference type="EMBL" id="BLXO01000003">
    <property type="protein sequence ID" value="GFN46161.1"/>
    <property type="molecule type" value="Genomic_DNA"/>
</dbReference>
<dbReference type="PANTHER" id="PTHR32322">
    <property type="entry name" value="INNER MEMBRANE TRANSPORTER"/>
    <property type="match status" value="1"/>
</dbReference>
<dbReference type="Pfam" id="PF00892">
    <property type="entry name" value="EamA"/>
    <property type="match status" value="2"/>
</dbReference>
<evidence type="ECO:0000256" key="5">
    <source>
        <dbReference type="ARBA" id="ARBA00022989"/>
    </source>
</evidence>
<feature type="transmembrane region" description="Helical" evidence="8">
    <location>
        <begin position="116"/>
        <end position="133"/>
    </location>
</feature>
<dbReference type="InterPro" id="IPR050638">
    <property type="entry name" value="AA-Vitamin_Transporters"/>
</dbReference>
<feature type="transmembrane region" description="Helical" evidence="8">
    <location>
        <begin position="208"/>
        <end position="227"/>
    </location>
</feature>
<feature type="domain" description="EamA" evidence="9">
    <location>
        <begin position="114"/>
        <end position="248"/>
    </location>
</feature>
<reference evidence="10 11" key="1">
    <citation type="submission" date="2020-06" db="EMBL/GenBank/DDBJ databases">
        <title>The genome sequence of Candidatus Regiella insecticola strain Tut.</title>
        <authorList>
            <person name="Nikoh N."/>
            <person name="Tsuchida T."/>
            <person name="Koga R."/>
            <person name="Oshima K."/>
            <person name="Hattori M."/>
            <person name="Fukatsu T."/>
        </authorList>
    </citation>
    <scope>NUCLEOTIDE SEQUENCE [LARGE SCALE GENOMIC DNA]</scope>
    <source>
        <strain evidence="10 11">Tut</strain>
    </source>
</reference>
<accession>A0A6L2ZPH0</accession>
<keyword evidence="6 8" id="KW-0472">Membrane</keyword>
<sequence length="256" mass="28223">MVAACALYLFAKNKIKAEYRQAVKNIVPIFILAFLGLFVSNYLIYLSLHSASAMNVAIINSSLPAIVVLVGLMLRIQKTNKKELAGVFISTIGVLVICTEGHLMLVTTVCQEQGNLIALLCNLSWALYIILLKKLKPTNMGSVSFLFYCAVATVIISSPFMFMQFIKNDMMTLNIINISAVLTTGLGVSVLAYLCYNFSIEKLGSNKASSFMHMIPVVTIILAFFFLEEEIKLFHIVGIVLVFFGVRTVLGNQKNA</sequence>
<feature type="transmembrane region" description="Helical" evidence="8">
    <location>
        <begin position="84"/>
        <end position="104"/>
    </location>
</feature>
<feature type="domain" description="EamA" evidence="9">
    <location>
        <begin position="4"/>
        <end position="97"/>
    </location>
</feature>
<dbReference type="InterPro" id="IPR037185">
    <property type="entry name" value="EmrE-like"/>
</dbReference>
<feature type="transmembrane region" description="Helical" evidence="8">
    <location>
        <begin position="172"/>
        <end position="196"/>
    </location>
</feature>
<evidence type="ECO:0000256" key="1">
    <source>
        <dbReference type="ARBA" id="ARBA00004651"/>
    </source>
</evidence>
<dbReference type="RefSeq" id="WP_176487896.1">
    <property type="nucleotide sequence ID" value="NZ_BLXO01000003.1"/>
</dbReference>
<dbReference type="InterPro" id="IPR000620">
    <property type="entry name" value="EamA_dom"/>
</dbReference>
<evidence type="ECO:0000259" key="9">
    <source>
        <dbReference type="Pfam" id="PF00892"/>
    </source>
</evidence>
<dbReference type="PANTHER" id="PTHR32322:SF18">
    <property type="entry name" value="S-ADENOSYLMETHIONINE_S-ADENOSYLHOMOCYSTEINE TRANSPORTER"/>
    <property type="match status" value="1"/>
</dbReference>
<name>A0A6L2ZPH0_9ENTR</name>
<dbReference type="GO" id="GO:0005886">
    <property type="term" value="C:plasma membrane"/>
    <property type="evidence" value="ECO:0007669"/>
    <property type="project" value="UniProtKB-SubCell"/>
</dbReference>
<keyword evidence="5 8" id="KW-1133">Transmembrane helix</keyword>
<comment type="caution">
    <text evidence="10">The sequence shown here is derived from an EMBL/GenBank/DDBJ whole genome shotgun (WGS) entry which is preliminary data.</text>
</comment>
<evidence type="ECO:0000313" key="11">
    <source>
        <dbReference type="Proteomes" id="UP000504714"/>
    </source>
</evidence>
<feature type="transmembrane region" description="Helical" evidence="8">
    <location>
        <begin position="51"/>
        <end position="72"/>
    </location>
</feature>
<evidence type="ECO:0000256" key="4">
    <source>
        <dbReference type="ARBA" id="ARBA00022692"/>
    </source>
</evidence>
<evidence type="ECO:0000256" key="3">
    <source>
        <dbReference type="ARBA" id="ARBA00022475"/>
    </source>
</evidence>
<comment type="subcellular location">
    <subcellularLocation>
        <location evidence="1">Cell membrane</location>
        <topology evidence="1">Multi-pass membrane protein</topology>
    </subcellularLocation>
</comment>
<feature type="transmembrane region" description="Helical" evidence="8">
    <location>
        <begin position="145"/>
        <end position="166"/>
    </location>
</feature>
<evidence type="ECO:0000256" key="6">
    <source>
        <dbReference type="ARBA" id="ARBA00023136"/>
    </source>
</evidence>
<evidence type="ECO:0000313" key="10">
    <source>
        <dbReference type="EMBL" id="GFN46161.1"/>
    </source>
</evidence>
<dbReference type="SUPFAM" id="SSF103481">
    <property type="entry name" value="Multidrug resistance efflux transporter EmrE"/>
    <property type="match status" value="2"/>
</dbReference>
<keyword evidence="3" id="KW-1003">Cell membrane</keyword>
<evidence type="ECO:0000256" key="8">
    <source>
        <dbReference type="SAM" id="Phobius"/>
    </source>
</evidence>
<keyword evidence="4 8" id="KW-0812">Transmembrane</keyword>
<organism evidence="10 11">
    <name type="scientific">Candidatus Regiella insecticola</name>
    <dbReference type="NCBI Taxonomy" id="138073"/>
    <lineage>
        <taxon>Bacteria</taxon>
        <taxon>Pseudomonadati</taxon>
        <taxon>Pseudomonadota</taxon>
        <taxon>Gammaproteobacteria</taxon>
        <taxon>Enterobacterales</taxon>
        <taxon>Enterobacteriaceae</taxon>
        <taxon>aphid secondary symbionts</taxon>
        <taxon>Candidatus Regiella</taxon>
    </lineage>
</organism>
<gene>
    <name evidence="10" type="ORF">RINTU1_16070</name>
</gene>
<evidence type="ECO:0000256" key="2">
    <source>
        <dbReference type="ARBA" id="ARBA00009853"/>
    </source>
</evidence>
<feature type="transmembrane region" description="Helical" evidence="8">
    <location>
        <begin position="26"/>
        <end position="45"/>
    </location>
</feature>
<comment type="similarity">
    <text evidence="2">Belongs to the drug/metabolite transporter (DMT) superfamily. 10 TMS drug/metabolite exporter (DME) (TC 2.A.7.3) family.</text>
</comment>
<evidence type="ECO:0000256" key="7">
    <source>
        <dbReference type="ARBA" id="ARBA00040595"/>
    </source>
</evidence>
<dbReference type="Proteomes" id="UP000504714">
    <property type="component" value="Unassembled WGS sequence"/>
</dbReference>
<dbReference type="AlphaFoldDB" id="A0A6L2ZPH0"/>
<proteinExistence type="inferred from homology"/>
<protein>
    <recommendedName>
        <fullName evidence="7">Threonine/homoserine exporter RhtA</fullName>
    </recommendedName>
</protein>